<accession>A0A7J9MER9</accession>
<sequence>GVGPQSFSPHLAKYQCEKLGSDSDDVDVVGDAFYTSQKGMTSTHLLSIVFTHLDHGSPQDGTRSSMGLASGGFSCLSAAESFSDFDSNSTMVIKCQPKVYLPFQSPSSLPKPSSPTIPAMMFRC</sequence>
<proteinExistence type="predicted"/>
<dbReference type="OrthoDB" id="970145at2759"/>
<evidence type="ECO:0000313" key="1">
    <source>
        <dbReference type="EMBL" id="MBA0869615.1"/>
    </source>
</evidence>
<reference evidence="1 2" key="1">
    <citation type="journal article" date="2019" name="Genome Biol. Evol.">
        <title>Insights into the evolution of the New World diploid cottons (Gossypium, subgenus Houzingenia) based on genome sequencing.</title>
        <authorList>
            <person name="Grover C.E."/>
            <person name="Arick M.A. 2nd"/>
            <person name="Thrash A."/>
            <person name="Conover J.L."/>
            <person name="Sanders W.S."/>
            <person name="Peterson D.G."/>
            <person name="Frelichowski J.E."/>
            <person name="Scheffler J.A."/>
            <person name="Scheffler B.E."/>
            <person name="Wendel J.F."/>
        </authorList>
    </citation>
    <scope>NUCLEOTIDE SEQUENCE [LARGE SCALE GENOMIC DNA]</scope>
    <source>
        <strain evidence="1">1</strain>
        <tissue evidence="1">Leaf</tissue>
    </source>
</reference>
<dbReference type="Proteomes" id="UP000593576">
    <property type="component" value="Unassembled WGS sequence"/>
</dbReference>
<name>A0A7J9MER9_GOSSC</name>
<dbReference type="EMBL" id="JABFAF010000011">
    <property type="protein sequence ID" value="MBA0869615.1"/>
    <property type="molecule type" value="Genomic_DNA"/>
</dbReference>
<comment type="caution">
    <text evidence="1">The sequence shown here is derived from an EMBL/GenBank/DDBJ whole genome shotgun (WGS) entry which is preliminary data.</text>
</comment>
<keyword evidence="2" id="KW-1185">Reference proteome</keyword>
<organism evidence="1 2">
    <name type="scientific">Gossypium schwendimanii</name>
    <name type="common">Cotton</name>
    <dbReference type="NCBI Taxonomy" id="34291"/>
    <lineage>
        <taxon>Eukaryota</taxon>
        <taxon>Viridiplantae</taxon>
        <taxon>Streptophyta</taxon>
        <taxon>Embryophyta</taxon>
        <taxon>Tracheophyta</taxon>
        <taxon>Spermatophyta</taxon>
        <taxon>Magnoliopsida</taxon>
        <taxon>eudicotyledons</taxon>
        <taxon>Gunneridae</taxon>
        <taxon>Pentapetalae</taxon>
        <taxon>rosids</taxon>
        <taxon>malvids</taxon>
        <taxon>Malvales</taxon>
        <taxon>Malvaceae</taxon>
        <taxon>Malvoideae</taxon>
        <taxon>Gossypium</taxon>
    </lineage>
</organism>
<gene>
    <name evidence="1" type="ORF">Goshw_000668</name>
</gene>
<dbReference type="AlphaFoldDB" id="A0A7J9MER9"/>
<evidence type="ECO:0000313" key="2">
    <source>
        <dbReference type="Proteomes" id="UP000593576"/>
    </source>
</evidence>
<protein>
    <submittedName>
        <fullName evidence="1">Uncharacterized protein</fullName>
    </submittedName>
</protein>
<feature type="non-terminal residue" evidence="1">
    <location>
        <position position="1"/>
    </location>
</feature>